<dbReference type="InterPro" id="IPR051681">
    <property type="entry name" value="Ser/Thr_Kinases-Pseudokinases"/>
</dbReference>
<accession>A0A167WB36</accession>
<evidence type="ECO:0000313" key="3">
    <source>
        <dbReference type="Proteomes" id="UP000076874"/>
    </source>
</evidence>
<dbReference type="Pfam" id="PF00069">
    <property type="entry name" value="Pkinase"/>
    <property type="match status" value="1"/>
</dbReference>
<gene>
    <name evidence="2" type="ORF">SPI_03728</name>
</gene>
<dbReference type="PANTHER" id="PTHR44329">
    <property type="entry name" value="SERINE/THREONINE-PROTEIN KINASE TNNI3K-RELATED"/>
    <property type="match status" value="1"/>
</dbReference>
<dbReference type="InterPro" id="IPR011009">
    <property type="entry name" value="Kinase-like_dom_sf"/>
</dbReference>
<dbReference type="Gene3D" id="1.10.510.10">
    <property type="entry name" value="Transferase(Phosphotransferase) domain 1"/>
    <property type="match status" value="1"/>
</dbReference>
<dbReference type="GO" id="GO:0004674">
    <property type="term" value="F:protein serine/threonine kinase activity"/>
    <property type="evidence" value="ECO:0007669"/>
    <property type="project" value="TreeGrafter"/>
</dbReference>
<evidence type="ECO:0000313" key="2">
    <source>
        <dbReference type="EMBL" id="OAA63565.1"/>
    </source>
</evidence>
<dbReference type="InterPro" id="IPR000719">
    <property type="entry name" value="Prot_kinase_dom"/>
</dbReference>
<sequence>MAEVARAPDAATNTAISTDKAVTTAKAALSYGIDWNVGRHELVSGMLGLGASGIVMPIPGSTRCVKAVMPWHTGFLRDLQCRHLRREIEVYRHLHTVGVVGAADPSTNTRHPRFCQMFAASDDGRDNVSLTLEYLPNWTVDEYLRGYSHHQSLGSKKGTFTRRRHDTIPMRQRARWALEAADGLAQLHAHGVIHADLKPLNMALDAGLGLRIIDLAGCALLAQNKPPLCLESTRFFLPRSMKAADNYSVTTDLFALGSSLYQIVTGYQPYDDLSDDEVEARYSRHEFPDLAPPAPTVALFEDDTTRVDDVGGVGIGGVRASTGRLLFADIMQACWLCEVPSAAAVLEALLREVRSEFSDDDLRFIQEASGIPLDVEGQSETVTH</sequence>
<dbReference type="STRING" id="1081102.A0A167WB36"/>
<evidence type="ECO:0000259" key="1">
    <source>
        <dbReference type="PROSITE" id="PS50011"/>
    </source>
</evidence>
<keyword evidence="3" id="KW-1185">Reference proteome</keyword>
<dbReference type="Proteomes" id="UP000076874">
    <property type="component" value="Unassembled WGS sequence"/>
</dbReference>
<name>A0A167WB36_9HYPO</name>
<reference evidence="2 3" key="1">
    <citation type="journal article" date="2016" name="Genome Biol. Evol.">
        <title>Divergent and convergent evolution of fungal pathogenicity.</title>
        <authorList>
            <person name="Shang Y."/>
            <person name="Xiao G."/>
            <person name="Zheng P."/>
            <person name="Cen K."/>
            <person name="Zhan S."/>
            <person name="Wang C."/>
        </authorList>
    </citation>
    <scope>NUCLEOTIDE SEQUENCE [LARGE SCALE GENOMIC DNA]</scope>
    <source>
        <strain evidence="2 3">RCEF 264</strain>
    </source>
</reference>
<proteinExistence type="predicted"/>
<feature type="domain" description="Protein kinase" evidence="1">
    <location>
        <begin position="41"/>
        <end position="384"/>
    </location>
</feature>
<dbReference type="GO" id="GO:0005524">
    <property type="term" value="F:ATP binding"/>
    <property type="evidence" value="ECO:0007669"/>
    <property type="project" value="InterPro"/>
</dbReference>
<dbReference type="AlphaFoldDB" id="A0A167WB36"/>
<dbReference type="SUPFAM" id="SSF56112">
    <property type="entry name" value="Protein kinase-like (PK-like)"/>
    <property type="match status" value="1"/>
</dbReference>
<dbReference type="EMBL" id="AZHD01000005">
    <property type="protein sequence ID" value="OAA63565.1"/>
    <property type="molecule type" value="Genomic_DNA"/>
</dbReference>
<dbReference type="OrthoDB" id="4062651at2759"/>
<dbReference type="PROSITE" id="PS50011">
    <property type="entry name" value="PROTEIN_KINASE_DOM"/>
    <property type="match status" value="1"/>
</dbReference>
<dbReference type="SMART" id="SM00220">
    <property type="entry name" value="S_TKc"/>
    <property type="match status" value="1"/>
</dbReference>
<comment type="caution">
    <text evidence="2">The sequence shown here is derived from an EMBL/GenBank/DDBJ whole genome shotgun (WGS) entry which is preliminary data.</text>
</comment>
<keyword evidence="2" id="KW-0808">Transferase</keyword>
<protein>
    <submittedName>
        <fullName evidence="2">Protein kinase-like domain protein</fullName>
    </submittedName>
</protein>
<organism evidence="2 3">
    <name type="scientific">Niveomyces insectorum RCEF 264</name>
    <dbReference type="NCBI Taxonomy" id="1081102"/>
    <lineage>
        <taxon>Eukaryota</taxon>
        <taxon>Fungi</taxon>
        <taxon>Dikarya</taxon>
        <taxon>Ascomycota</taxon>
        <taxon>Pezizomycotina</taxon>
        <taxon>Sordariomycetes</taxon>
        <taxon>Hypocreomycetidae</taxon>
        <taxon>Hypocreales</taxon>
        <taxon>Cordycipitaceae</taxon>
        <taxon>Niveomyces</taxon>
    </lineage>
</organism>
<keyword evidence="2" id="KW-0418">Kinase</keyword>